<reference evidence="2 3" key="1">
    <citation type="submission" date="2016-10" db="EMBL/GenBank/DDBJ databases">
        <authorList>
            <person name="de Groot N.N."/>
        </authorList>
    </citation>
    <scope>NUCLEOTIDE SEQUENCE [LARGE SCALE GENOMIC DNA]</scope>
    <source>
        <strain evidence="2 3">CGMCC 4.3143</strain>
    </source>
</reference>
<dbReference type="AlphaFoldDB" id="A0A1G8ANW6"/>
<evidence type="ECO:0000313" key="3">
    <source>
        <dbReference type="Proteomes" id="UP000198967"/>
    </source>
</evidence>
<evidence type="ECO:0000313" key="2">
    <source>
        <dbReference type="EMBL" id="SDH22752.1"/>
    </source>
</evidence>
<feature type="region of interest" description="Disordered" evidence="1">
    <location>
        <begin position="1"/>
        <end position="20"/>
    </location>
</feature>
<evidence type="ECO:0000256" key="1">
    <source>
        <dbReference type="SAM" id="MobiDB-lite"/>
    </source>
</evidence>
<accession>A0A1G8ANW6</accession>
<dbReference type="Proteomes" id="UP000198967">
    <property type="component" value="Unassembled WGS sequence"/>
</dbReference>
<organism evidence="2 3">
    <name type="scientific">Pseudonocardia oroxyli</name>
    <dbReference type="NCBI Taxonomy" id="366584"/>
    <lineage>
        <taxon>Bacteria</taxon>
        <taxon>Bacillati</taxon>
        <taxon>Actinomycetota</taxon>
        <taxon>Actinomycetes</taxon>
        <taxon>Pseudonocardiales</taxon>
        <taxon>Pseudonocardiaceae</taxon>
        <taxon>Pseudonocardia</taxon>
    </lineage>
</organism>
<proteinExistence type="predicted"/>
<keyword evidence="3" id="KW-1185">Reference proteome</keyword>
<protein>
    <submittedName>
        <fullName evidence="2">Uncharacterized protein</fullName>
    </submittedName>
</protein>
<dbReference type="EMBL" id="FNBE01000020">
    <property type="protein sequence ID" value="SDH22752.1"/>
    <property type="molecule type" value="Genomic_DNA"/>
</dbReference>
<name>A0A1G8ANW6_PSEOR</name>
<gene>
    <name evidence="2" type="ORF">SAMN05216377_120110</name>
</gene>
<sequence length="66" mass="7314">MFGESRESGMSGEQDPHSDYGYDLAHELTIALRLPQRRTRTTVSVPAQVLRRELDLDVETPEGAGA</sequence>